<name>A0AAN7C607_9PEZI</name>
<dbReference type="GO" id="GO:0016779">
    <property type="term" value="F:nucleotidyltransferase activity"/>
    <property type="evidence" value="ECO:0007669"/>
    <property type="project" value="TreeGrafter"/>
</dbReference>
<dbReference type="PANTHER" id="PTHR19136">
    <property type="entry name" value="MOLYBDENUM COFACTOR GUANYLYLTRANSFERASE"/>
    <property type="match status" value="1"/>
</dbReference>
<reference evidence="4" key="1">
    <citation type="journal article" date="2023" name="Mol. Phylogenet. Evol.">
        <title>Genome-scale phylogeny and comparative genomics of the fungal order Sordariales.</title>
        <authorList>
            <person name="Hensen N."/>
            <person name="Bonometti L."/>
            <person name="Westerberg I."/>
            <person name="Brannstrom I.O."/>
            <person name="Guillou S."/>
            <person name="Cros-Aarteil S."/>
            <person name="Calhoun S."/>
            <person name="Haridas S."/>
            <person name="Kuo A."/>
            <person name="Mondo S."/>
            <person name="Pangilinan J."/>
            <person name="Riley R."/>
            <person name="LaButti K."/>
            <person name="Andreopoulos B."/>
            <person name="Lipzen A."/>
            <person name="Chen C."/>
            <person name="Yan M."/>
            <person name="Daum C."/>
            <person name="Ng V."/>
            <person name="Clum A."/>
            <person name="Steindorff A."/>
            <person name="Ohm R.A."/>
            <person name="Martin F."/>
            <person name="Silar P."/>
            <person name="Natvig D.O."/>
            <person name="Lalanne C."/>
            <person name="Gautier V."/>
            <person name="Ament-Velasquez S.L."/>
            <person name="Kruys A."/>
            <person name="Hutchinson M.I."/>
            <person name="Powell A.J."/>
            <person name="Barry K."/>
            <person name="Miller A.N."/>
            <person name="Grigoriev I.V."/>
            <person name="Debuchy R."/>
            <person name="Gladieux P."/>
            <person name="Hiltunen Thoren M."/>
            <person name="Johannesson H."/>
        </authorList>
    </citation>
    <scope>NUCLEOTIDE SEQUENCE</scope>
    <source>
        <strain evidence="4">CBS 532.94</strain>
    </source>
</reference>
<dbReference type="PANTHER" id="PTHR19136:SF81">
    <property type="entry name" value="MOLYBDENUM COFACTOR GUANYLYLTRANSFERASE"/>
    <property type="match status" value="1"/>
</dbReference>
<dbReference type="SUPFAM" id="SSF53448">
    <property type="entry name" value="Nucleotide-diphospho-sugar transferases"/>
    <property type="match status" value="1"/>
</dbReference>
<feature type="compositionally biased region" description="Low complexity" evidence="2">
    <location>
        <begin position="65"/>
        <end position="85"/>
    </location>
</feature>
<dbReference type="InterPro" id="IPR029044">
    <property type="entry name" value="Nucleotide-diphossugar_trans"/>
</dbReference>
<evidence type="ECO:0000256" key="1">
    <source>
        <dbReference type="ARBA" id="ARBA00022679"/>
    </source>
</evidence>
<feature type="region of interest" description="Disordered" evidence="2">
    <location>
        <begin position="99"/>
        <end position="136"/>
    </location>
</feature>
<dbReference type="Proteomes" id="UP001303760">
    <property type="component" value="Unassembled WGS sequence"/>
</dbReference>
<proteinExistence type="predicted"/>
<dbReference type="EMBL" id="MU860217">
    <property type="protein sequence ID" value="KAK4236061.1"/>
    <property type="molecule type" value="Genomic_DNA"/>
</dbReference>
<reference evidence="4" key="2">
    <citation type="submission" date="2023-05" db="EMBL/GenBank/DDBJ databases">
        <authorList>
            <consortium name="Lawrence Berkeley National Laboratory"/>
            <person name="Steindorff A."/>
            <person name="Hensen N."/>
            <person name="Bonometti L."/>
            <person name="Westerberg I."/>
            <person name="Brannstrom I.O."/>
            <person name="Guillou S."/>
            <person name="Cros-Aarteil S."/>
            <person name="Calhoun S."/>
            <person name="Haridas S."/>
            <person name="Kuo A."/>
            <person name="Mondo S."/>
            <person name="Pangilinan J."/>
            <person name="Riley R."/>
            <person name="Labutti K."/>
            <person name="Andreopoulos B."/>
            <person name="Lipzen A."/>
            <person name="Chen C."/>
            <person name="Yanf M."/>
            <person name="Daum C."/>
            <person name="Ng V."/>
            <person name="Clum A."/>
            <person name="Ohm R."/>
            <person name="Martin F."/>
            <person name="Silar P."/>
            <person name="Natvig D."/>
            <person name="Lalanne C."/>
            <person name="Gautier V."/>
            <person name="Ament-Velasquez S.L."/>
            <person name="Kruys A."/>
            <person name="Hutchinson M.I."/>
            <person name="Powell A.J."/>
            <person name="Barry K."/>
            <person name="Miller A.N."/>
            <person name="Grigoriev I.V."/>
            <person name="Debuchy R."/>
            <person name="Gladieux P."/>
            <person name="Thoren M.H."/>
            <person name="Johannesson H."/>
        </authorList>
    </citation>
    <scope>NUCLEOTIDE SEQUENCE</scope>
    <source>
        <strain evidence="4">CBS 532.94</strain>
    </source>
</reference>
<evidence type="ECO:0000256" key="2">
    <source>
        <dbReference type="SAM" id="MobiDB-lite"/>
    </source>
</evidence>
<gene>
    <name evidence="4" type="ORF">C8A03DRAFT_36069</name>
</gene>
<evidence type="ECO:0000259" key="3">
    <source>
        <dbReference type="Pfam" id="PF12804"/>
    </source>
</evidence>
<dbReference type="Gene3D" id="3.90.550.10">
    <property type="entry name" value="Spore Coat Polysaccharide Biosynthesis Protein SpsA, Chain A"/>
    <property type="match status" value="1"/>
</dbReference>
<feature type="domain" description="MobA-like NTP transferase" evidence="3">
    <location>
        <begin position="6"/>
        <end position="72"/>
    </location>
</feature>
<dbReference type="InterPro" id="IPR025877">
    <property type="entry name" value="MobA-like_NTP_Trfase"/>
</dbReference>
<organism evidence="4 5">
    <name type="scientific">Achaetomium macrosporum</name>
    <dbReference type="NCBI Taxonomy" id="79813"/>
    <lineage>
        <taxon>Eukaryota</taxon>
        <taxon>Fungi</taxon>
        <taxon>Dikarya</taxon>
        <taxon>Ascomycota</taxon>
        <taxon>Pezizomycotina</taxon>
        <taxon>Sordariomycetes</taxon>
        <taxon>Sordariomycetidae</taxon>
        <taxon>Sordariales</taxon>
        <taxon>Chaetomiaceae</taxon>
        <taxon>Achaetomium</taxon>
    </lineage>
</organism>
<comment type="caution">
    <text evidence="4">The sequence shown here is derived from an EMBL/GenBank/DDBJ whole genome shotgun (WGS) entry which is preliminary data.</text>
</comment>
<keyword evidence="1" id="KW-0808">Transferase</keyword>
<evidence type="ECO:0000313" key="4">
    <source>
        <dbReference type="EMBL" id="KAK4236061.1"/>
    </source>
</evidence>
<evidence type="ECO:0000313" key="5">
    <source>
        <dbReference type="Proteomes" id="UP001303760"/>
    </source>
</evidence>
<dbReference type="AlphaFoldDB" id="A0AAN7C607"/>
<accession>A0AAN7C607</accession>
<dbReference type="Pfam" id="PF12804">
    <property type="entry name" value="NTP_transf_3"/>
    <property type="match status" value="2"/>
</dbReference>
<protein>
    <submittedName>
        <fullName evidence="4">Bifunctional molybdenum cofactor biosynthesis protein</fullName>
    </submittedName>
</protein>
<sequence length="290" mass="31698">MTFTPLLLAGGKSTRMRSPKHLLRMPDGRPLYQHQLDLLARVCPDAPTIYISLARDSALDDYLRTLPTTTTPPSNDTPTGTPNPTVKIIYDLSPAQLLLPSGSSPSTSKPPPSQESSQERPQESPQESAGPSTGLLTAYHSLPAPLRSTTAWLVIACDYPLLTASCLQTLCRAARGQESSPVTCFRNVDGFCEPLVAVWRAEGLRRLGDLVMEQLGKRENEERGRGKGRGVGPSRVVREGGGLMLDVNQLGTNSSGGKDGEERRVVLMGVNTREEWAEAWRVLVRRERRS</sequence>
<feature type="domain" description="MobA-like NTP transferase" evidence="3">
    <location>
        <begin position="124"/>
        <end position="210"/>
    </location>
</feature>
<feature type="region of interest" description="Disordered" evidence="2">
    <location>
        <begin position="64"/>
        <end position="86"/>
    </location>
</feature>
<keyword evidence="5" id="KW-1185">Reference proteome</keyword>